<gene>
    <name evidence="4" type="ORF">CAL29_25805</name>
</gene>
<dbReference type="AlphaFoldDB" id="A0A261S2C9"/>
<comment type="caution">
    <text evidence="4">The sequence shown here is derived from an EMBL/GenBank/DDBJ whole genome shotgun (WGS) entry which is preliminary data.</text>
</comment>
<protein>
    <recommendedName>
        <fullName evidence="3">Class II aldolase/adducin N-terminal domain-containing protein</fullName>
    </recommendedName>
</protein>
<dbReference type="SUPFAM" id="SSF53639">
    <property type="entry name" value="AraD/HMP-PK domain-like"/>
    <property type="match status" value="1"/>
</dbReference>
<dbReference type="SMART" id="SM01007">
    <property type="entry name" value="Aldolase_II"/>
    <property type="match status" value="1"/>
</dbReference>
<dbReference type="Gene3D" id="3.40.225.10">
    <property type="entry name" value="Class II aldolase/adducin N-terminal domain"/>
    <property type="match status" value="1"/>
</dbReference>
<name>A0A261S2C9_9BORD</name>
<dbReference type="RefSeq" id="WP_094855745.1">
    <property type="nucleotide sequence ID" value="NZ_NEVM01000005.1"/>
</dbReference>
<dbReference type="InterPro" id="IPR050197">
    <property type="entry name" value="Aldolase_class_II_sugar_metab"/>
</dbReference>
<evidence type="ECO:0000313" key="5">
    <source>
        <dbReference type="Proteomes" id="UP000216020"/>
    </source>
</evidence>
<dbReference type="InterPro" id="IPR036409">
    <property type="entry name" value="Aldolase_II/adducin_N_sf"/>
</dbReference>
<sequence>MNTAAPPYRVNELTPDPNVHFDEKIAQSYLKYAGMLVARGYVQSSLGGMVIRAPHPDYPDGVAYAKPSAVSLEEMTRDDLVITDIPYGRILYGERPTTVGHQMNREILRLRPDVNCVIHLHHDETIAFLAAGFEEIRSTSLTFSYLMQKPAHYLPASLNVEEDVGPIKTFIADTNCIIMRRHGFTVLGRTVSECYHRTNVLVSEVKRNIIVETLSGLHKTRPEYLSKEDMAWMFSRGDDVVYPSVVTARQSS</sequence>
<evidence type="ECO:0000313" key="4">
    <source>
        <dbReference type="EMBL" id="OZI31335.1"/>
    </source>
</evidence>
<evidence type="ECO:0000259" key="3">
    <source>
        <dbReference type="SMART" id="SM01007"/>
    </source>
</evidence>
<dbReference type="GO" id="GO:0046872">
    <property type="term" value="F:metal ion binding"/>
    <property type="evidence" value="ECO:0007669"/>
    <property type="project" value="UniProtKB-KW"/>
</dbReference>
<evidence type="ECO:0000256" key="1">
    <source>
        <dbReference type="ARBA" id="ARBA00022723"/>
    </source>
</evidence>
<reference evidence="5" key="1">
    <citation type="submission" date="2017-05" db="EMBL/GenBank/DDBJ databases">
        <title>Complete and WGS of Bordetella genogroups.</title>
        <authorList>
            <person name="Spilker T."/>
            <person name="Lipuma J."/>
        </authorList>
    </citation>
    <scope>NUCLEOTIDE SEQUENCE [LARGE SCALE GENOMIC DNA]</scope>
    <source>
        <strain evidence="5">AU16122</strain>
    </source>
</reference>
<dbReference type="Pfam" id="PF00596">
    <property type="entry name" value="Aldolase_II"/>
    <property type="match status" value="1"/>
</dbReference>
<accession>A0A261S2C9</accession>
<dbReference type="Proteomes" id="UP000216020">
    <property type="component" value="Unassembled WGS sequence"/>
</dbReference>
<dbReference type="GO" id="GO:0016832">
    <property type="term" value="F:aldehyde-lyase activity"/>
    <property type="evidence" value="ECO:0007669"/>
    <property type="project" value="TreeGrafter"/>
</dbReference>
<dbReference type="InterPro" id="IPR001303">
    <property type="entry name" value="Aldolase_II/adducin_N"/>
</dbReference>
<evidence type="ECO:0000256" key="2">
    <source>
        <dbReference type="ARBA" id="ARBA00023239"/>
    </source>
</evidence>
<feature type="domain" description="Class II aldolase/adducin N-terminal" evidence="3">
    <location>
        <begin position="27"/>
        <end position="209"/>
    </location>
</feature>
<dbReference type="PANTHER" id="PTHR22789">
    <property type="entry name" value="FUCULOSE PHOSPHATE ALDOLASE"/>
    <property type="match status" value="1"/>
</dbReference>
<dbReference type="EMBL" id="NEVM01000005">
    <property type="protein sequence ID" value="OZI31335.1"/>
    <property type="molecule type" value="Genomic_DNA"/>
</dbReference>
<proteinExistence type="predicted"/>
<keyword evidence="5" id="KW-1185">Reference proteome</keyword>
<dbReference type="GO" id="GO:0005829">
    <property type="term" value="C:cytosol"/>
    <property type="evidence" value="ECO:0007669"/>
    <property type="project" value="TreeGrafter"/>
</dbReference>
<organism evidence="4 5">
    <name type="scientific">Bordetella genomosp. 10</name>
    <dbReference type="NCBI Taxonomy" id="1416804"/>
    <lineage>
        <taxon>Bacteria</taxon>
        <taxon>Pseudomonadati</taxon>
        <taxon>Pseudomonadota</taxon>
        <taxon>Betaproteobacteria</taxon>
        <taxon>Burkholderiales</taxon>
        <taxon>Alcaligenaceae</taxon>
        <taxon>Bordetella</taxon>
    </lineage>
</organism>
<dbReference type="GO" id="GO:0019323">
    <property type="term" value="P:pentose catabolic process"/>
    <property type="evidence" value="ECO:0007669"/>
    <property type="project" value="TreeGrafter"/>
</dbReference>
<dbReference type="OrthoDB" id="8859181at2"/>
<keyword evidence="1" id="KW-0479">Metal-binding</keyword>
<keyword evidence="2" id="KW-0456">Lyase</keyword>
<dbReference type="PANTHER" id="PTHR22789:SF0">
    <property type="entry name" value="3-OXO-TETRONATE 4-PHOSPHATE DECARBOXYLASE-RELATED"/>
    <property type="match status" value="1"/>
</dbReference>